<dbReference type="SUPFAM" id="SSF48452">
    <property type="entry name" value="TPR-like"/>
    <property type="match status" value="1"/>
</dbReference>
<dbReference type="RefSeq" id="WP_012240100.1">
    <property type="nucleotide sequence ID" value="NC_010162.1"/>
</dbReference>
<dbReference type="OrthoDB" id="5505682at2"/>
<dbReference type="EMBL" id="AM746676">
    <property type="protein sequence ID" value="CAN97661.1"/>
    <property type="molecule type" value="Genomic_DNA"/>
</dbReference>
<proteinExistence type="predicted"/>
<sequence length="315" mass="35994">MRTGYARPKEGQDRPRWRAKLRHRYDRVRPPLSDPHDQLNAWIDERGWEKLGTAELEALDLTAYLRKTAHIDLAPTERLRRLAIALEYQLTLSEQPRGWLALERIYTAGRALDPDDAEIEVSRAVTAELCASCVDDRPEVRRRMIFAGRTAAERAVQLRPNDAGAQVALGMLHYSFQYGSIESALACFEAAAVLDPSSGWARLYRAHCLHDLGRWSEAAQAYFEVDPSFFVGPNAWRYDLLREQRAWCLLQAGERDQALAEFLGIMQRYELQPGLARYQRLKELTAAAEGPLQTDLSDRLAQLRRKIDADESEDQ</sequence>
<dbReference type="HOGENOM" id="CLU_882504_0_0_7"/>
<evidence type="ECO:0008006" key="3">
    <source>
        <dbReference type="Google" id="ProtNLM"/>
    </source>
</evidence>
<dbReference type="Gene3D" id="1.25.40.10">
    <property type="entry name" value="Tetratricopeptide repeat domain"/>
    <property type="match status" value="1"/>
</dbReference>
<evidence type="ECO:0000313" key="1">
    <source>
        <dbReference type="EMBL" id="CAN97661.1"/>
    </source>
</evidence>
<dbReference type="Proteomes" id="UP000002139">
    <property type="component" value="Chromosome"/>
</dbReference>
<organism evidence="1 2">
    <name type="scientific">Sorangium cellulosum (strain So ce56)</name>
    <name type="common">Polyangium cellulosum (strain So ce56)</name>
    <dbReference type="NCBI Taxonomy" id="448385"/>
    <lineage>
        <taxon>Bacteria</taxon>
        <taxon>Pseudomonadati</taxon>
        <taxon>Myxococcota</taxon>
        <taxon>Polyangia</taxon>
        <taxon>Polyangiales</taxon>
        <taxon>Polyangiaceae</taxon>
        <taxon>Sorangium</taxon>
    </lineage>
</organism>
<evidence type="ECO:0000313" key="2">
    <source>
        <dbReference type="Proteomes" id="UP000002139"/>
    </source>
</evidence>
<accession>A9F3Z9</accession>
<reference evidence="1 2" key="1">
    <citation type="journal article" date="2007" name="Nat. Biotechnol.">
        <title>Complete genome sequence of the myxobacterium Sorangium cellulosum.</title>
        <authorList>
            <person name="Schneiker S."/>
            <person name="Perlova O."/>
            <person name="Kaiser O."/>
            <person name="Gerth K."/>
            <person name="Alici A."/>
            <person name="Altmeyer M.O."/>
            <person name="Bartels D."/>
            <person name="Bekel T."/>
            <person name="Beyer S."/>
            <person name="Bode E."/>
            <person name="Bode H.B."/>
            <person name="Bolten C.J."/>
            <person name="Choudhuri J.V."/>
            <person name="Doss S."/>
            <person name="Elnakady Y.A."/>
            <person name="Frank B."/>
            <person name="Gaigalat L."/>
            <person name="Goesmann A."/>
            <person name="Groeger C."/>
            <person name="Gross F."/>
            <person name="Jelsbak L."/>
            <person name="Jelsbak L."/>
            <person name="Kalinowski J."/>
            <person name="Kegler C."/>
            <person name="Knauber T."/>
            <person name="Konietzny S."/>
            <person name="Kopp M."/>
            <person name="Krause L."/>
            <person name="Krug D."/>
            <person name="Linke B."/>
            <person name="Mahmud T."/>
            <person name="Martinez-Arias R."/>
            <person name="McHardy A.C."/>
            <person name="Merai M."/>
            <person name="Meyer F."/>
            <person name="Mormann S."/>
            <person name="Munoz-Dorado J."/>
            <person name="Perez J."/>
            <person name="Pradella S."/>
            <person name="Rachid S."/>
            <person name="Raddatz G."/>
            <person name="Rosenau F."/>
            <person name="Rueckert C."/>
            <person name="Sasse F."/>
            <person name="Scharfe M."/>
            <person name="Schuster S.C."/>
            <person name="Suen G."/>
            <person name="Treuner-Lange A."/>
            <person name="Velicer G.J."/>
            <person name="Vorholter F.-J."/>
            <person name="Weissman K.J."/>
            <person name="Welch R.D."/>
            <person name="Wenzel S.C."/>
            <person name="Whitworth D.E."/>
            <person name="Wilhelm S."/>
            <person name="Wittmann C."/>
            <person name="Bloecker H."/>
            <person name="Puehler A."/>
            <person name="Mueller R."/>
        </authorList>
    </citation>
    <scope>NUCLEOTIDE SEQUENCE [LARGE SCALE GENOMIC DNA]</scope>
    <source>
        <strain evidence="2">So ce56</strain>
    </source>
</reference>
<dbReference type="InterPro" id="IPR011990">
    <property type="entry name" value="TPR-like_helical_dom_sf"/>
</dbReference>
<keyword evidence="2" id="KW-1185">Reference proteome</keyword>
<protein>
    <recommendedName>
        <fullName evidence="3">Tetratricopeptide repeat protein</fullName>
    </recommendedName>
</protein>
<dbReference type="KEGG" id="scl:sce7492"/>
<dbReference type="AlphaFoldDB" id="A9F3Z9"/>
<name>A9F3Z9_SORC5</name>
<gene>
    <name evidence="1" type="ordered locus">sce7492</name>
</gene>